<name>A0ACC2PYJ0_9HYME</name>
<evidence type="ECO:0000313" key="1">
    <source>
        <dbReference type="EMBL" id="KAJ8688553.1"/>
    </source>
</evidence>
<keyword evidence="2" id="KW-1185">Reference proteome</keyword>
<organism evidence="1 2">
    <name type="scientific">Eretmocerus hayati</name>
    <dbReference type="NCBI Taxonomy" id="131215"/>
    <lineage>
        <taxon>Eukaryota</taxon>
        <taxon>Metazoa</taxon>
        <taxon>Ecdysozoa</taxon>
        <taxon>Arthropoda</taxon>
        <taxon>Hexapoda</taxon>
        <taxon>Insecta</taxon>
        <taxon>Pterygota</taxon>
        <taxon>Neoptera</taxon>
        <taxon>Endopterygota</taxon>
        <taxon>Hymenoptera</taxon>
        <taxon>Apocrita</taxon>
        <taxon>Proctotrupomorpha</taxon>
        <taxon>Chalcidoidea</taxon>
        <taxon>Aphelinidae</taxon>
        <taxon>Aphelininae</taxon>
        <taxon>Eretmocerus</taxon>
    </lineage>
</organism>
<accession>A0ACC2PYJ0</accession>
<gene>
    <name evidence="1" type="ORF">QAD02_024348</name>
</gene>
<dbReference type="EMBL" id="CM056741">
    <property type="protein sequence ID" value="KAJ8688553.1"/>
    <property type="molecule type" value="Genomic_DNA"/>
</dbReference>
<sequence>MVFMAYEYNEHLTTAIIKPIQLNQPKNWNLDCDFDMDWPVPGGILRPMPPPKPTTTGKPMVMPPRRSVWTAGRRPIAWPQRRHRRHRRQLYANVERALDSQGFPGNLCVLRAICEAKSVLSPPGVSLVEDLLRVIFRYPSEDGSSALDDYAAAYSDETSQCDEAYPCPFSIVDLLLSHESSSSHPM</sequence>
<protein>
    <submittedName>
        <fullName evidence="1">Uncharacterized protein</fullName>
    </submittedName>
</protein>
<proteinExistence type="predicted"/>
<comment type="caution">
    <text evidence="1">The sequence shown here is derived from an EMBL/GenBank/DDBJ whole genome shotgun (WGS) entry which is preliminary data.</text>
</comment>
<reference evidence="1" key="1">
    <citation type="submission" date="2023-04" db="EMBL/GenBank/DDBJ databases">
        <title>A chromosome-level genome assembly of the parasitoid wasp Eretmocerus hayati.</title>
        <authorList>
            <person name="Zhong Y."/>
            <person name="Liu S."/>
            <person name="Liu Y."/>
        </authorList>
    </citation>
    <scope>NUCLEOTIDE SEQUENCE</scope>
    <source>
        <strain evidence="1">ZJU_SS_LIU_2023</strain>
    </source>
</reference>
<dbReference type="Proteomes" id="UP001239111">
    <property type="component" value="Chromosome 1"/>
</dbReference>
<evidence type="ECO:0000313" key="2">
    <source>
        <dbReference type="Proteomes" id="UP001239111"/>
    </source>
</evidence>